<accession>A0A7Y9TJN2</accession>
<keyword evidence="4" id="KW-1185">Reference proteome</keyword>
<dbReference type="PROSITE" id="PS50011">
    <property type="entry name" value="PROTEIN_KINASE_DOM"/>
    <property type="match status" value="1"/>
</dbReference>
<dbReference type="RefSeq" id="WP_179487859.1">
    <property type="nucleotide sequence ID" value="NZ_JACCCW010000001.1"/>
</dbReference>
<evidence type="ECO:0000313" key="3">
    <source>
        <dbReference type="EMBL" id="NYF78447.1"/>
    </source>
</evidence>
<dbReference type="Proteomes" id="UP000589520">
    <property type="component" value="Unassembled WGS sequence"/>
</dbReference>
<evidence type="ECO:0000259" key="2">
    <source>
        <dbReference type="PROSITE" id="PS50011"/>
    </source>
</evidence>
<dbReference type="SUPFAM" id="SSF56112">
    <property type="entry name" value="Protein kinase-like (PK-like)"/>
    <property type="match status" value="1"/>
</dbReference>
<name>A0A7Y9TJN2_9BACT</name>
<feature type="region of interest" description="Disordered" evidence="1">
    <location>
        <begin position="331"/>
        <end position="366"/>
    </location>
</feature>
<dbReference type="AlphaFoldDB" id="A0A7Y9TJN2"/>
<dbReference type="EMBL" id="JACCCW010000001">
    <property type="protein sequence ID" value="NYF78447.1"/>
    <property type="molecule type" value="Genomic_DNA"/>
</dbReference>
<dbReference type="Gene3D" id="1.10.510.10">
    <property type="entry name" value="Transferase(Phosphotransferase) domain 1"/>
    <property type="match status" value="1"/>
</dbReference>
<sequence length="457" mass="49089">MRLWNDYEGTTIAGIYPIEKLLRPEGRSAFFSTSNGTGIPAVIRLIEAINDEDEILTRWKAVADLKETHLITLKKFGQTAFEGTPLIYVLMEATEADLSGILKERPLTVDETRQIATSLVEALQALHGSNIVHEHVEPVNVLATGELVKLRSDCVREAPDGEEGIALKKQDVHDLAVVLLQSLTLQRSLDAIGAAKLPAPFDQVIRNGIQGTWGLAQIAAALTPPAAPAKAPAPIPIEPQQIPLAIPEITEKTSPGAAPLQAEKQAVPPVTRTPQPSRDRIAIPVEQDPPHKRWWIAVAPAVIVIASALGWHFLHRPAQGSNAAQPVTTLADVGQPKGTSPAPAPVSTPVVPQPDSDVTQAAASGDETRRWRVVAYTYNHQDQAQHKADEVAQRDASLRPEVFSPSGAAPYLVTLGGAMTRAEAAAFKDHAAGAGLPRDIYIQNYGGHPQTSRHSTR</sequence>
<feature type="compositionally biased region" description="Low complexity" evidence="1">
    <location>
        <begin position="339"/>
        <end position="350"/>
    </location>
</feature>
<organism evidence="3 4">
    <name type="scientific">Granulicella arctica</name>
    <dbReference type="NCBI Taxonomy" id="940613"/>
    <lineage>
        <taxon>Bacteria</taxon>
        <taxon>Pseudomonadati</taxon>
        <taxon>Acidobacteriota</taxon>
        <taxon>Terriglobia</taxon>
        <taxon>Terriglobales</taxon>
        <taxon>Acidobacteriaceae</taxon>
        <taxon>Granulicella</taxon>
    </lineage>
</organism>
<evidence type="ECO:0000313" key="4">
    <source>
        <dbReference type="Proteomes" id="UP000589520"/>
    </source>
</evidence>
<dbReference type="Gene3D" id="3.30.200.20">
    <property type="entry name" value="Phosphorylase Kinase, domain 1"/>
    <property type="match status" value="1"/>
</dbReference>
<proteinExistence type="predicted"/>
<evidence type="ECO:0000256" key="1">
    <source>
        <dbReference type="SAM" id="MobiDB-lite"/>
    </source>
</evidence>
<dbReference type="InterPro" id="IPR000719">
    <property type="entry name" value="Prot_kinase_dom"/>
</dbReference>
<dbReference type="GO" id="GO:0004672">
    <property type="term" value="F:protein kinase activity"/>
    <property type="evidence" value="ECO:0007669"/>
    <property type="project" value="InterPro"/>
</dbReference>
<protein>
    <recommendedName>
        <fullName evidence="2">Protein kinase domain-containing protein</fullName>
    </recommendedName>
</protein>
<comment type="caution">
    <text evidence="3">The sequence shown here is derived from an EMBL/GenBank/DDBJ whole genome shotgun (WGS) entry which is preliminary data.</text>
</comment>
<dbReference type="GO" id="GO:0005524">
    <property type="term" value="F:ATP binding"/>
    <property type="evidence" value="ECO:0007669"/>
    <property type="project" value="InterPro"/>
</dbReference>
<reference evidence="3 4" key="1">
    <citation type="submission" date="2020-07" db="EMBL/GenBank/DDBJ databases">
        <title>Genomic Encyclopedia of Type Strains, Phase IV (KMG-V): Genome sequencing to study the core and pangenomes of soil and plant-associated prokaryotes.</title>
        <authorList>
            <person name="Whitman W."/>
        </authorList>
    </citation>
    <scope>NUCLEOTIDE SEQUENCE [LARGE SCALE GENOMIC DNA]</scope>
    <source>
        <strain evidence="3 4">X4EP2</strain>
    </source>
</reference>
<feature type="domain" description="Protein kinase" evidence="2">
    <location>
        <begin position="19"/>
        <end position="412"/>
    </location>
</feature>
<dbReference type="InterPro" id="IPR011009">
    <property type="entry name" value="Kinase-like_dom_sf"/>
</dbReference>
<gene>
    <name evidence="3" type="ORF">HDF17_000734</name>
</gene>